<gene>
    <name evidence="2" type="ORF">A3K91_0433</name>
</gene>
<protein>
    <submittedName>
        <fullName evidence="2">Uncharacterized protein</fullName>
    </submittedName>
</protein>
<dbReference type="RefSeq" id="WP_062843820.1">
    <property type="nucleotide sequence ID" value="NZ_CP014945.1"/>
</dbReference>
<feature type="chain" id="PRO_5046178201" evidence="1">
    <location>
        <begin position="35"/>
        <end position="151"/>
    </location>
</feature>
<accession>A0ABN4N4Y2</accession>
<organism evidence="2 3">
    <name type="scientific">Psychrobacter alimentarius</name>
    <dbReference type="NCBI Taxonomy" id="261164"/>
    <lineage>
        <taxon>Bacteria</taxon>
        <taxon>Pseudomonadati</taxon>
        <taxon>Pseudomonadota</taxon>
        <taxon>Gammaproteobacteria</taxon>
        <taxon>Moraxellales</taxon>
        <taxon>Moraxellaceae</taxon>
        <taxon>Psychrobacter</taxon>
    </lineage>
</organism>
<proteinExistence type="predicted"/>
<reference evidence="2 3" key="1">
    <citation type="submission" date="2016-03" db="EMBL/GenBank/DDBJ databases">
        <title>Genome sequencing of Psychrobacter alimentarius PAMC 27889.</title>
        <authorList>
            <person name="Lee J."/>
            <person name="Kim O.-S."/>
        </authorList>
    </citation>
    <scope>NUCLEOTIDE SEQUENCE [LARGE SCALE GENOMIC DNA]</scope>
    <source>
        <strain evidence="2 3">PAMC 27889</strain>
    </source>
</reference>
<dbReference type="GeneID" id="33060170"/>
<dbReference type="Proteomes" id="UP000076104">
    <property type="component" value="Chromosome"/>
</dbReference>
<evidence type="ECO:0000313" key="2">
    <source>
        <dbReference type="EMBL" id="AMT96064.1"/>
    </source>
</evidence>
<dbReference type="EMBL" id="CP014945">
    <property type="protein sequence ID" value="AMT96064.1"/>
    <property type="molecule type" value="Genomic_DNA"/>
</dbReference>
<evidence type="ECO:0000313" key="3">
    <source>
        <dbReference type="Proteomes" id="UP000076104"/>
    </source>
</evidence>
<name>A0ABN4N4Y2_9GAMM</name>
<keyword evidence="1" id="KW-0732">Signal</keyword>
<keyword evidence="3" id="KW-1185">Reference proteome</keyword>
<evidence type="ECO:0000256" key="1">
    <source>
        <dbReference type="SAM" id="SignalP"/>
    </source>
</evidence>
<sequence length="151" mass="16291">MIVKAKKPQTVKQKFFTVAASLSLLVMSMQPALAAIEIDETDFGPSYGTMMVDTIVGKPLQLVNAVAGTAAYIVSLPFSLIGGNADQAQQKLFVEPWDAMGRCLGCTVAEDNYYKSQVVSNDNLVRIVVDRPSEILINTNDNVVVTPVVNP</sequence>
<feature type="signal peptide" evidence="1">
    <location>
        <begin position="1"/>
        <end position="34"/>
    </location>
</feature>